<accession>A0A9Q1EW73</accession>
<gene>
    <name evidence="2" type="ORF">SKAU_G00303870</name>
</gene>
<proteinExistence type="predicted"/>
<feature type="region of interest" description="Disordered" evidence="1">
    <location>
        <begin position="16"/>
        <end position="85"/>
    </location>
</feature>
<evidence type="ECO:0000256" key="1">
    <source>
        <dbReference type="SAM" id="MobiDB-lite"/>
    </source>
</evidence>
<organism evidence="2 3">
    <name type="scientific">Synaphobranchus kaupii</name>
    <name type="common">Kaup's arrowtooth eel</name>
    <dbReference type="NCBI Taxonomy" id="118154"/>
    <lineage>
        <taxon>Eukaryota</taxon>
        <taxon>Metazoa</taxon>
        <taxon>Chordata</taxon>
        <taxon>Craniata</taxon>
        <taxon>Vertebrata</taxon>
        <taxon>Euteleostomi</taxon>
        <taxon>Actinopterygii</taxon>
        <taxon>Neopterygii</taxon>
        <taxon>Teleostei</taxon>
        <taxon>Anguilliformes</taxon>
        <taxon>Synaphobranchidae</taxon>
        <taxon>Synaphobranchus</taxon>
    </lineage>
</organism>
<dbReference type="AlphaFoldDB" id="A0A9Q1EW73"/>
<reference evidence="2" key="1">
    <citation type="journal article" date="2023" name="Science">
        <title>Genome structures resolve the early diversification of teleost fishes.</title>
        <authorList>
            <person name="Parey E."/>
            <person name="Louis A."/>
            <person name="Montfort J."/>
            <person name="Bouchez O."/>
            <person name="Roques C."/>
            <person name="Iampietro C."/>
            <person name="Lluch J."/>
            <person name="Castinel A."/>
            <person name="Donnadieu C."/>
            <person name="Desvignes T."/>
            <person name="Floi Bucao C."/>
            <person name="Jouanno E."/>
            <person name="Wen M."/>
            <person name="Mejri S."/>
            <person name="Dirks R."/>
            <person name="Jansen H."/>
            <person name="Henkel C."/>
            <person name="Chen W.J."/>
            <person name="Zahm M."/>
            <person name="Cabau C."/>
            <person name="Klopp C."/>
            <person name="Thompson A.W."/>
            <person name="Robinson-Rechavi M."/>
            <person name="Braasch I."/>
            <person name="Lecointre G."/>
            <person name="Bobe J."/>
            <person name="Postlethwait J.H."/>
            <person name="Berthelot C."/>
            <person name="Roest Crollius H."/>
            <person name="Guiguen Y."/>
        </authorList>
    </citation>
    <scope>NUCLEOTIDE SEQUENCE</scope>
    <source>
        <strain evidence="2">WJC10195</strain>
    </source>
</reference>
<keyword evidence="3" id="KW-1185">Reference proteome</keyword>
<name>A0A9Q1EW73_SYNKA</name>
<comment type="caution">
    <text evidence="2">The sequence shown here is derived from an EMBL/GenBank/DDBJ whole genome shotgun (WGS) entry which is preliminary data.</text>
</comment>
<evidence type="ECO:0000313" key="3">
    <source>
        <dbReference type="Proteomes" id="UP001152622"/>
    </source>
</evidence>
<dbReference type="Proteomes" id="UP001152622">
    <property type="component" value="Chromosome 12"/>
</dbReference>
<evidence type="ECO:0000313" key="2">
    <source>
        <dbReference type="EMBL" id="KAJ8346194.1"/>
    </source>
</evidence>
<protein>
    <submittedName>
        <fullName evidence="2">Uncharacterized protein</fullName>
    </submittedName>
</protein>
<sequence length="153" mass="16640">MTRRQIKSYRALGFNCRDQADPSGMGPFHPLSGPRSSTDSWPTLYWNSRAGGPAGLQEIGETGGGIQGEQEPRTANPHVGRAARPRRVTGECGCSCFRGGRGSALAEDTPRLRSELRRELGSVKVQRLPWKVLTGVRPDPSWPTVGVESAERV</sequence>
<dbReference type="EMBL" id="JAINUF010000012">
    <property type="protein sequence ID" value="KAJ8346194.1"/>
    <property type="molecule type" value="Genomic_DNA"/>
</dbReference>